<keyword evidence="1" id="KW-0560">Oxidoreductase</keyword>
<dbReference type="SUPFAM" id="SSF53720">
    <property type="entry name" value="ALDH-like"/>
    <property type="match status" value="1"/>
</dbReference>
<dbReference type="InterPro" id="IPR016161">
    <property type="entry name" value="Ald_DH/histidinol_DH"/>
</dbReference>
<dbReference type="Pfam" id="PF00171">
    <property type="entry name" value="Aldedh"/>
    <property type="match status" value="1"/>
</dbReference>
<reference evidence="3 4" key="1">
    <citation type="journal article" date="2015" name="Genome Announc.">
        <title>Expanding the biotechnology potential of lactobacilli through comparative genomics of 213 strains and associated genera.</title>
        <authorList>
            <person name="Sun Z."/>
            <person name="Harris H.M."/>
            <person name="McCann A."/>
            <person name="Guo C."/>
            <person name="Argimon S."/>
            <person name="Zhang W."/>
            <person name="Yang X."/>
            <person name="Jeffery I.B."/>
            <person name="Cooney J.C."/>
            <person name="Kagawa T.F."/>
            <person name="Liu W."/>
            <person name="Song Y."/>
            <person name="Salvetti E."/>
            <person name="Wrobel A."/>
            <person name="Rasinkangas P."/>
            <person name="Parkhill J."/>
            <person name="Rea M.C."/>
            <person name="O'Sullivan O."/>
            <person name="Ritari J."/>
            <person name="Douillard F.P."/>
            <person name="Paul Ross R."/>
            <person name="Yang R."/>
            <person name="Briner A.E."/>
            <person name="Felis G.E."/>
            <person name="de Vos W.M."/>
            <person name="Barrangou R."/>
            <person name="Klaenhammer T.R."/>
            <person name="Caufield P.W."/>
            <person name="Cui Y."/>
            <person name="Zhang H."/>
            <person name="O'Toole P.W."/>
        </authorList>
    </citation>
    <scope>NUCLEOTIDE SEQUENCE [LARGE SCALE GENOMIC DNA]</scope>
    <source>
        <strain evidence="3 4">DSM 16041</strain>
    </source>
</reference>
<dbReference type="InterPro" id="IPR015590">
    <property type="entry name" value="Aldehyde_DH_dom"/>
</dbReference>
<comment type="caution">
    <text evidence="3">The sequence shown here is derived from an EMBL/GenBank/DDBJ whole genome shotgun (WGS) entry which is preliminary data.</text>
</comment>
<evidence type="ECO:0000313" key="3">
    <source>
        <dbReference type="EMBL" id="KRK53780.1"/>
    </source>
</evidence>
<evidence type="ECO:0000256" key="1">
    <source>
        <dbReference type="ARBA" id="ARBA00023002"/>
    </source>
</evidence>
<gene>
    <name evidence="3" type="ORF">FC31_GL001784</name>
</gene>
<sequence length="101" mass="10923">MRYQEMFGPVAVVYGCQTEAEAIALANNSSYGLGNTVFGSDIAHAREVAAQVESGMSWINAGWASLPEIPFGGVKNSGYGRELSEIGFTEFVNQHLVYEVE</sequence>
<evidence type="ECO:0000259" key="2">
    <source>
        <dbReference type="Pfam" id="PF00171"/>
    </source>
</evidence>
<keyword evidence="4" id="KW-1185">Reference proteome</keyword>
<dbReference type="PANTHER" id="PTHR43217:SF2">
    <property type="entry name" value="SUCCINATE-SEMIALDEHYDE DEHYDROGENASE [NADP(+)]"/>
    <property type="match status" value="1"/>
</dbReference>
<dbReference type="InterPro" id="IPR047110">
    <property type="entry name" value="GABD/Sad-like"/>
</dbReference>
<proteinExistence type="predicted"/>
<dbReference type="PROSITE" id="PS51257">
    <property type="entry name" value="PROKAR_LIPOPROTEIN"/>
    <property type="match status" value="1"/>
</dbReference>
<dbReference type="EMBL" id="AZDK01000056">
    <property type="protein sequence ID" value="KRK53780.1"/>
    <property type="molecule type" value="Genomic_DNA"/>
</dbReference>
<dbReference type="Gene3D" id="3.40.309.10">
    <property type="entry name" value="Aldehyde Dehydrogenase, Chain A, domain 2"/>
    <property type="match status" value="1"/>
</dbReference>
<dbReference type="InterPro" id="IPR016162">
    <property type="entry name" value="Ald_DH_N"/>
</dbReference>
<evidence type="ECO:0000313" key="4">
    <source>
        <dbReference type="Proteomes" id="UP000051883"/>
    </source>
</evidence>
<name>A0ABR5NX31_9LACO</name>
<dbReference type="InterPro" id="IPR016163">
    <property type="entry name" value="Ald_DH_C"/>
</dbReference>
<accession>A0ABR5NX31</accession>
<dbReference type="Proteomes" id="UP000051883">
    <property type="component" value="Unassembled WGS sequence"/>
</dbReference>
<protein>
    <submittedName>
        <fullName evidence="3">Aldehyde Dehydrogenase</fullName>
    </submittedName>
</protein>
<dbReference type="PANTHER" id="PTHR43217">
    <property type="entry name" value="SUCCINATE SEMIALDEHYDE DEHYDROGENASE [NAD(P)+] SAD"/>
    <property type="match status" value="1"/>
</dbReference>
<dbReference type="Gene3D" id="3.40.605.10">
    <property type="entry name" value="Aldehyde Dehydrogenase, Chain A, domain 1"/>
    <property type="match status" value="1"/>
</dbReference>
<organism evidence="3 4">
    <name type="scientific">Limosilactobacillus antri DSM 16041</name>
    <dbReference type="NCBI Taxonomy" id="525309"/>
    <lineage>
        <taxon>Bacteria</taxon>
        <taxon>Bacillati</taxon>
        <taxon>Bacillota</taxon>
        <taxon>Bacilli</taxon>
        <taxon>Lactobacillales</taxon>
        <taxon>Lactobacillaceae</taxon>
        <taxon>Limosilactobacillus</taxon>
    </lineage>
</organism>
<feature type="domain" description="Aldehyde dehydrogenase" evidence="2">
    <location>
        <begin position="4"/>
        <end position="95"/>
    </location>
</feature>